<evidence type="ECO:0000313" key="4">
    <source>
        <dbReference type="Proteomes" id="UP000799750"/>
    </source>
</evidence>
<accession>A0A6A6R5T8</accession>
<proteinExistence type="predicted"/>
<gene>
    <name evidence="3" type="ORF">BU16DRAFT_523786</name>
</gene>
<feature type="transmembrane region" description="Helical" evidence="1">
    <location>
        <begin position="565"/>
        <end position="590"/>
    </location>
</feature>
<name>A0A6A6R5T8_9PEZI</name>
<reference evidence="3" key="1">
    <citation type="journal article" date="2020" name="Stud. Mycol.">
        <title>101 Dothideomycetes genomes: a test case for predicting lifestyles and emergence of pathogens.</title>
        <authorList>
            <person name="Haridas S."/>
            <person name="Albert R."/>
            <person name="Binder M."/>
            <person name="Bloem J."/>
            <person name="Labutti K."/>
            <person name="Salamov A."/>
            <person name="Andreopoulos B."/>
            <person name="Baker S."/>
            <person name="Barry K."/>
            <person name="Bills G."/>
            <person name="Bluhm B."/>
            <person name="Cannon C."/>
            <person name="Castanera R."/>
            <person name="Culley D."/>
            <person name="Daum C."/>
            <person name="Ezra D."/>
            <person name="Gonzalez J."/>
            <person name="Henrissat B."/>
            <person name="Kuo A."/>
            <person name="Liang C."/>
            <person name="Lipzen A."/>
            <person name="Lutzoni F."/>
            <person name="Magnuson J."/>
            <person name="Mondo S."/>
            <person name="Nolan M."/>
            <person name="Ohm R."/>
            <person name="Pangilinan J."/>
            <person name="Park H.-J."/>
            <person name="Ramirez L."/>
            <person name="Alfaro M."/>
            <person name="Sun H."/>
            <person name="Tritt A."/>
            <person name="Yoshinaga Y."/>
            <person name="Zwiers L.-H."/>
            <person name="Turgeon B."/>
            <person name="Goodwin S."/>
            <person name="Spatafora J."/>
            <person name="Crous P."/>
            <person name="Grigoriev I."/>
        </authorList>
    </citation>
    <scope>NUCLEOTIDE SEQUENCE</scope>
    <source>
        <strain evidence="3">CBS 269.34</strain>
    </source>
</reference>
<evidence type="ECO:0000256" key="1">
    <source>
        <dbReference type="SAM" id="Phobius"/>
    </source>
</evidence>
<organism evidence="3 4">
    <name type="scientific">Lophium mytilinum</name>
    <dbReference type="NCBI Taxonomy" id="390894"/>
    <lineage>
        <taxon>Eukaryota</taxon>
        <taxon>Fungi</taxon>
        <taxon>Dikarya</taxon>
        <taxon>Ascomycota</taxon>
        <taxon>Pezizomycotina</taxon>
        <taxon>Dothideomycetes</taxon>
        <taxon>Pleosporomycetidae</taxon>
        <taxon>Mytilinidiales</taxon>
        <taxon>Mytilinidiaceae</taxon>
        <taxon>Lophium</taxon>
    </lineage>
</organism>
<evidence type="ECO:0000313" key="3">
    <source>
        <dbReference type="EMBL" id="KAF2499280.1"/>
    </source>
</evidence>
<keyword evidence="1" id="KW-0812">Transmembrane</keyword>
<keyword evidence="4" id="KW-1185">Reference proteome</keyword>
<keyword evidence="1" id="KW-0472">Membrane</keyword>
<feature type="signal peptide" evidence="2">
    <location>
        <begin position="1"/>
        <end position="17"/>
    </location>
</feature>
<evidence type="ECO:0000256" key="2">
    <source>
        <dbReference type="SAM" id="SignalP"/>
    </source>
</evidence>
<dbReference type="OrthoDB" id="5406607at2759"/>
<feature type="transmembrane region" description="Helical" evidence="1">
    <location>
        <begin position="523"/>
        <end position="544"/>
    </location>
</feature>
<keyword evidence="2" id="KW-0732">Signal</keyword>
<sequence length="602" mass="65842">MIAALALLAALVLGVSAAPTPDSKVVQNITIIVPEGSTTYSNTEILCTPTQWEDILVFFLVNYVTHALTVVVLPGEGPGSHLTNALTSLLFPAFGAYRGLRAIFVGYETVKKKFGDQSSEEEKDLRKARRAGALCMIVRSSDWVPRDGDEIVDNVLRVEAHEPSHEPSASPVALGKQKENGVYVTEHQVGSPMDDDQGLLAGASHIEMSSIAVSDSTPEVNLYTYPVPWTYSRQECPDTVGSRTIRCAPADLEPGYSIIMLPSCTPVRELPHDDATDRIASAYDSIKVLVALGQAILATRTLYQTRGNQLDRYGYASFGLTVAPYAVMSIINLLGALSRPDYDAVYLVGSPTMIEERRRKGLDGYYDGTVGEVYQADTAIHLSKYSTAAGMSFVGSSVKFELAADGLYARYNSSTSSEHYNRKHPEILVKVNTEPPSFPLKRESLFIPSMPPIAYNRTDPTRLDAQLLSNNLYALDKPRWPQRILPRSTRYLERSRNLSFLISLTPLMPIGILSRFRAGESTIVQRAITMLWLAWGSFIGYLVAEFGKKDTVGVKVKGKWKTSSVLGRAVWLLLAGSPAVAGMVVVGSMLKEYGTCIKLPGT</sequence>
<keyword evidence="1" id="KW-1133">Transmembrane helix</keyword>
<feature type="chain" id="PRO_5025394738" evidence="2">
    <location>
        <begin position="18"/>
        <end position="602"/>
    </location>
</feature>
<dbReference type="EMBL" id="MU004184">
    <property type="protein sequence ID" value="KAF2499280.1"/>
    <property type="molecule type" value="Genomic_DNA"/>
</dbReference>
<dbReference type="Proteomes" id="UP000799750">
    <property type="component" value="Unassembled WGS sequence"/>
</dbReference>
<protein>
    <submittedName>
        <fullName evidence="3">Uncharacterized protein</fullName>
    </submittedName>
</protein>
<dbReference type="AlphaFoldDB" id="A0A6A6R5T8"/>